<dbReference type="EMBL" id="GBRH01213333">
    <property type="protein sequence ID" value="JAD84562.1"/>
    <property type="molecule type" value="Transcribed_RNA"/>
</dbReference>
<name>A0A0A9DLD5_ARUDO</name>
<proteinExistence type="predicted"/>
<evidence type="ECO:0000313" key="1">
    <source>
        <dbReference type="EMBL" id="JAD84562.1"/>
    </source>
</evidence>
<organism evidence="1">
    <name type="scientific">Arundo donax</name>
    <name type="common">Giant reed</name>
    <name type="synonym">Donax arundinaceus</name>
    <dbReference type="NCBI Taxonomy" id="35708"/>
    <lineage>
        <taxon>Eukaryota</taxon>
        <taxon>Viridiplantae</taxon>
        <taxon>Streptophyta</taxon>
        <taxon>Embryophyta</taxon>
        <taxon>Tracheophyta</taxon>
        <taxon>Spermatophyta</taxon>
        <taxon>Magnoliopsida</taxon>
        <taxon>Liliopsida</taxon>
        <taxon>Poales</taxon>
        <taxon>Poaceae</taxon>
        <taxon>PACMAD clade</taxon>
        <taxon>Arundinoideae</taxon>
        <taxon>Arundineae</taxon>
        <taxon>Arundo</taxon>
    </lineage>
</organism>
<reference evidence="1" key="1">
    <citation type="submission" date="2014-09" db="EMBL/GenBank/DDBJ databases">
        <authorList>
            <person name="Magalhaes I.L.F."/>
            <person name="Oliveira U."/>
            <person name="Santos F.R."/>
            <person name="Vidigal T.H.D.A."/>
            <person name="Brescovit A.D."/>
            <person name="Santos A.J."/>
        </authorList>
    </citation>
    <scope>NUCLEOTIDE SEQUENCE</scope>
    <source>
        <tissue evidence="1">Shoot tissue taken approximately 20 cm above the soil surface</tissue>
    </source>
</reference>
<sequence length="50" mass="5618">MMHMCLGCLYCCCSHQQHLPLLHTTLPFLSSYHTLHLLLLAVAATPPIWG</sequence>
<protein>
    <submittedName>
        <fullName evidence="1">Uncharacterized protein</fullName>
    </submittedName>
</protein>
<reference evidence="1" key="2">
    <citation type="journal article" date="2015" name="Data Brief">
        <title>Shoot transcriptome of the giant reed, Arundo donax.</title>
        <authorList>
            <person name="Barrero R.A."/>
            <person name="Guerrero F.D."/>
            <person name="Moolhuijzen P."/>
            <person name="Goolsby J.A."/>
            <person name="Tidwell J."/>
            <person name="Bellgard S.E."/>
            <person name="Bellgard M.I."/>
        </authorList>
    </citation>
    <scope>NUCLEOTIDE SEQUENCE</scope>
    <source>
        <tissue evidence="1">Shoot tissue taken approximately 20 cm above the soil surface</tissue>
    </source>
</reference>
<accession>A0A0A9DLD5</accession>
<dbReference type="AlphaFoldDB" id="A0A0A9DLD5"/>